<accession>A0ABD0UI40</accession>
<evidence type="ECO:0000256" key="6">
    <source>
        <dbReference type="SAM" id="MobiDB-lite"/>
    </source>
</evidence>
<gene>
    <name evidence="8" type="ORF">M5K25_018226</name>
</gene>
<dbReference type="GO" id="GO:0008270">
    <property type="term" value="F:zinc ion binding"/>
    <property type="evidence" value="ECO:0007669"/>
    <property type="project" value="UniProtKB-KW"/>
</dbReference>
<comment type="subcellular location">
    <subcellularLocation>
        <location evidence="1">Nucleus</location>
    </subcellularLocation>
</comment>
<dbReference type="PANTHER" id="PTHR46286">
    <property type="entry name" value="VIN3-LIKE PROTEIN 2-RELATED"/>
    <property type="match status" value="1"/>
</dbReference>
<dbReference type="Pfam" id="PF23376">
    <property type="entry name" value="Fn3_VIN3"/>
    <property type="match status" value="1"/>
</dbReference>
<organism evidence="8 9">
    <name type="scientific">Dendrobium thyrsiflorum</name>
    <name type="common">Pinecone-like raceme dendrobium</name>
    <name type="synonym">Orchid</name>
    <dbReference type="NCBI Taxonomy" id="117978"/>
    <lineage>
        <taxon>Eukaryota</taxon>
        <taxon>Viridiplantae</taxon>
        <taxon>Streptophyta</taxon>
        <taxon>Embryophyta</taxon>
        <taxon>Tracheophyta</taxon>
        <taxon>Spermatophyta</taxon>
        <taxon>Magnoliopsida</taxon>
        <taxon>Liliopsida</taxon>
        <taxon>Asparagales</taxon>
        <taxon>Orchidaceae</taxon>
        <taxon>Epidendroideae</taxon>
        <taxon>Malaxideae</taxon>
        <taxon>Dendrobiinae</taxon>
        <taxon>Dendrobium</taxon>
    </lineage>
</organism>
<dbReference type="InterPro" id="IPR044514">
    <property type="entry name" value="VIN3-like"/>
</dbReference>
<feature type="region of interest" description="Disordered" evidence="6">
    <location>
        <begin position="515"/>
        <end position="534"/>
    </location>
</feature>
<dbReference type="Pfam" id="PF23380">
    <property type="entry name" value="VIN3_C"/>
    <property type="match status" value="1"/>
</dbReference>
<evidence type="ECO:0000256" key="4">
    <source>
        <dbReference type="ARBA" id="ARBA00022833"/>
    </source>
</evidence>
<evidence type="ECO:0000259" key="7">
    <source>
        <dbReference type="PROSITE" id="PS50853"/>
    </source>
</evidence>
<keyword evidence="4" id="KW-0862">Zinc</keyword>
<evidence type="ECO:0000256" key="2">
    <source>
        <dbReference type="ARBA" id="ARBA00022723"/>
    </source>
</evidence>
<dbReference type="CDD" id="cd15521">
    <property type="entry name" value="PHD_VIN3_plant"/>
    <property type="match status" value="1"/>
</dbReference>
<sequence>MACFSVFGFVIDPAKCNELSLEEKRELVHEISRWADNAPEILQSWTRRELLQLICAEMGKERKYTGVTKPKMIEHLLRLVSQKNGKISDDKNGISSLSLKNQNVTKKKRKKEQPLQPGNDMHSDLSTEAKEDNTDTRLCQNLVCRATLSPPDQYCKRCSCCICYQYDDNKDPTMWLVCSSDPPYCGDSCGMSCHLKCALKHEKTGILKSGCSQKLDGSFYCVYCGKINWLIGSWRKQLIIAKDARRVDVLCERLSISDKILKGTERYKELHSIVNAAVKKLKKEVGSLDKVSAVMARGIVNRLACGAEIQKLCAYAVATIDSMLSTSFNLMASAGLNIPAGPQVFCIQFEDLSLTSVVVSLHSRDEAFEENIIGCKLWHRSSETSDYPEEPTCIILRPDTRIMISGLFPSTEYFFRAAPFSSTKEFSRWEAKCSTQNPNGNSSKVPDLNCISSFLKKEHEIAEQPIIIQTDSQRGSTNSSDDHLAIKVYKHDSDNNESHLVPPILESRAFVSSNSVPAETPSKPNRVISTPGSANKKESAERDYEYCVKVIRWLECEGHMEKEFRVKFLTWFSLKATPQERRVVSTFIHVLIDEPASLVAQLADAFMDGICNKQPAAVQRGFCSRLWH</sequence>
<dbReference type="InterPro" id="IPR036116">
    <property type="entry name" value="FN3_sf"/>
</dbReference>
<evidence type="ECO:0000313" key="9">
    <source>
        <dbReference type="Proteomes" id="UP001552299"/>
    </source>
</evidence>
<reference evidence="8 9" key="1">
    <citation type="journal article" date="2024" name="Plant Biotechnol. J.">
        <title>Dendrobium thyrsiflorum genome and its molecular insights into genes involved in important horticultural traits.</title>
        <authorList>
            <person name="Chen B."/>
            <person name="Wang J.Y."/>
            <person name="Zheng P.J."/>
            <person name="Li K.L."/>
            <person name="Liang Y.M."/>
            <person name="Chen X.F."/>
            <person name="Zhang C."/>
            <person name="Zhao X."/>
            <person name="He X."/>
            <person name="Zhang G.Q."/>
            <person name="Liu Z.J."/>
            <person name="Xu Q."/>
        </authorList>
    </citation>
    <scope>NUCLEOTIDE SEQUENCE [LARGE SCALE GENOMIC DNA]</scope>
    <source>
        <strain evidence="8">GZMU011</strain>
    </source>
</reference>
<evidence type="ECO:0000256" key="3">
    <source>
        <dbReference type="ARBA" id="ARBA00022771"/>
    </source>
</evidence>
<keyword evidence="3" id="KW-0863">Zinc-finger</keyword>
<keyword evidence="9" id="KW-1185">Reference proteome</keyword>
<dbReference type="PROSITE" id="PS50853">
    <property type="entry name" value="FN3"/>
    <property type="match status" value="1"/>
</dbReference>
<dbReference type="InterPro" id="IPR056990">
    <property type="entry name" value="VIN3-like_C"/>
</dbReference>
<dbReference type="PANTHER" id="PTHR46286:SF6">
    <property type="entry name" value="OS08G0220600 PROTEIN"/>
    <property type="match status" value="1"/>
</dbReference>
<dbReference type="Pfam" id="PF07227">
    <property type="entry name" value="PHD_Oberon"/>
    <property type="match status" value="1"/>
</dbReference>
<keyword evidence="5" id="KW-0539">Nucleus</keyword>
<proteinExistence type="predicted"/>
<dbReference type="AlphaFoldDB" id="A0ABD0UI40"/>
<comment type="caution">
    <text evidence="8">The sequence shown here is derived from an EMBL/GenBank/DDBJ whole genome shotgun (WGS) entry which is preliminary data.</text>
</comment>
<dbReference type="InterPro" id="IPR032881">
    <property type="entry name" value="Oberon-like_PHD"/>
</dbReference>
<dbReference type="Proteomes" id="UP001552299">
    <property type="component" value="Unassembled WGS sequence"/>
</dbReference>
<keyword evidence="2" id="KW-0479">Metal-binding</keyword>
<evidence type="ECO:0000256" key="1">
    <source>
        <dbReference type="ARBA" id="ARBA00004123"/>
    </source>
</evidence>
<feature type="region of interest" description="Disordered" evidence="6">
    <location>
        <begin position="91"/>
        <end position="126"/>
    </location>
</feature>
<feature type="compositionally biased region" description="Polar residues" evidence="6">
    <location>
        <begin position="93"/>
        <end position="104"/>
    </location>
</feature>
<dbReference type="GO" id="GO:0005634">
    <property type="term" value="C:nucleus"/>
    <property type="evidence" value="ECO:0007669"/>
    <property type="project" value="UniProtKB-SubCell"/>
</dbReference>
<evidence type="ECO:0000256" key="5">
    <source>
        <dbReference type="ARBA" id="ARBA00023242"/>
    </source>
</evidence>
<dbReference type="InterPro" id="IPR003961">
    <property type="entry name" value="FN3_dom"/>
</dbReference>
<dbReference type="InterPro" id="IPR058585">
    <property type="entry name" value="Fn3_VIN3"/>
</dbReference>
<feature type="domain" description="Fibronectin type-III" evidence="7">
    <location>
        <begin position="341"/>
        <end position="440"/>
    </location>
</feature>
<dbReference type="SUPFAM" id="SSF49265">
    <property type="entry name" value="Fibronectin type III"/>
    <property type="match status" value="1"/>
</dbReference>
<evidence type="ECO:0000313" key="8">
    <source>
        <dbReference type="EMBL" id="KAL0912264.1"/>
    </source>
</evidence>
<name>A0ABD0UI40_DENTH</name>
<dbReference type="EMBL" id="JANQDX010000014">
    <property type="protein sequence ID" value="KAL0912264.1"/>
    <property type="molecule type" value="Genomic_DNA"/>
</dbReference>
<protein>
    <recommendedName>
        <fullName evidence="7">Fibronectin type-III domain-containing protein</fullName>
    </recommendedName>
</protein>